<protein>
    <submittedName>
        <fullName evidence="2">Uncharacterized protein</fullName>
    </submittedName>
</protein>
<feature type="region of interest" description="Disordered" evidence="1">
    <location>
        <begin position="114"/>
        <end position="134"/>
    </location>
</feature>
<dbReference type="AlphaFoldDB" id="A0A4Z2I5G9"/>
<name>A0A4Z2I5G9_9TELE</name>
<sequence length="134" mass="15299">MASVSGSDELDQLVPTESPVLADTNWLTMLFSWQKRWCLSAFTVLMCSMSTVDETQRDTECKAESVRQQLRRQRERELQCRAVAATRCVGLAYKFNFEPRAVNCDMESVFCSRPPEQTSNKSYRETAGYSQFGS</sequence>
<keyword evidence="3" id="KW-1185">Reference proteome</keyword>
<evidence type="ECO:0000313" key="3">
    <source>
        <dbReference type="Proteomes" id="UP000314294"/>
    </source>
</evidence>
<gene>
    <name evidence="2" type="ORF">EYF80_016740</name>
</gene>
<organism evidence="2 3">
    <name type="scientific">Liparis tanakae</name>
    <name type="common">Tanaka's snailfish</name>
    <dbReference type="NCBI Taxonomy" id="230148"/>
    <lineage>
        <taxon>Eukaryota</taxon>
        <taxon>Metazoa</taxon>
        <taxon>Chordata</taxon>
        <taxon>Craniata</taxon>
        <taxon>Vertebrata</taxon>
        <taxon>Euteleostomi</taxon>
        <taxon>Actinopterygii</taxon>
        <taxon>Neopterygii</taxon>
        <taxon>Teleostei</taxon>
        <taxon>Neoteleostei</taxon>
        <taxon>Acanthomorphata</taxon>
        <taxon>Eupercaria</taxon>
        <taxon>Perciformes</taxon>
        <taxon>Cottioidei</taxon>
        <taxon>Cottales</taxon>
        <taxon>Liparidae</taxon>
        <taxon>Liparis</taxon>
    </lineage>
</organism>
<dbReference type="EMBL" id="SRLO01000129">
    <property type="protein sequence ID" value="TNN73070.1"/>
    <property type="molecule type" value="Genomic_DNA"/>
</dbReference>
<proteinExistence type="predicted"/>
<accession>A0A4Z2I5G9</accession>
<evidence type="ECO:0000313" key="2">
    <source>
        <dbReference type="EMBL" id="TNN73070.1"/>
    </source>
</evidence>
<evidence type="ECO:0000256" key="1">
    <source>
        <dbReference type="SAM" id="MobiDB-lite"/>
    </source>
</evidence>
<reference evidence="2 3" key="1">
    <citation type="submission" date="2019-03" db="EMBL/GenBank/DDBJ databases">
        <title>First draft genome of Liparis tanakae, snailfish: a comprehensive survey of snailfish specific genes.</title>
        <authorList>
            <person name="Kim W."/>
            <person name="Song I."/>
            <person name="Jeong J.-H."/>
            <person name="Kim D."/>
            <person name="Kim S."/>
            <person name="Ryu S."/>
            <person name="Song J.Y."/>
            <person name="Lee S.K."/>
        </authorList>
    </citation>
    <scope>NUCLEOTIDE SEQUENCE [LARGE SCALE GENOMIC DNA]</scope>
    <source>
        <tissue evidence="2">Muscle</tissue>
    </source>
</reference>
<comment type="caution">
    <text evidence="2">The sequence shown here is derived from an EMBL/GenBank/DDBJ whole genome shotgun (WGS) entry which is preliminary data.</text>
</comment>
<dbReference type="Proteomes" id="UP000314294">
    <property type="component" value="Unassembled WGS sequence"/>
</dbReference>